<dbReference type="GO" id="GO:0016491">
    <property type="term" value="F:oxidoreductase activity"/>
    <property type="evidence" value="ECO:0007669"/>
    <property type="project" value="UniProtKB-KW"/>
</dbReference>
<evidence type="ECO:0000313" key="4">
    <source>
        <dbReference type="EMBL" id="TVU15085.1"/>
    </source>
</evidence>
<dbReference type="OrthoDB" id="1933717at2759"/>
<reference evidence="4 5" key="1">
    <citation type="journal article" date="2019" name="Sci. Rep.">
        <title>A high-quality genome of Eragrostis curvula grass provides insights into Poaceae evolution and supports new strategies to enhance forage quality.</title>
        <authorList>
            <person name="Carballo J."/>
            <person name="Santos B.A.C.M."/>
            <person name="Zappacosta D."/>
            <person name="Garbus I."/>
            <person name="Selva J.P."/>
            <person name="Gallo C.A."/>
            <person name="Diaz A."/>
            <person name="Albertini E."/>
            <person name="Caccamo M."/>
            <person name="Echenique V."/>
        </authorList>
    </citation>
    <scope>NUCLEOTIDE SEQUENCE [LARGE SCALE GENOMIC DNA]</scope>
    <source>
        <strain evidence="5">cv. Victoria</strain>
        <tissue evidence="4">Leaf</tissue>
    </source>
</reference>
<evidence type="ECO:0000256" key="2">
    <source>
        <dbReference type="ARBA" id="ARBA00022857"/>
    </source>
</evidence>
<comment type="caution">
    <text evidence="4">The sequence shown here is derived from an EMBL/GenBank/DDBJ whole genome shotgun (WGS) entry which is preliminary data.</text>
</comment>
<evidence type="ECO:0000256" key="3">
    <source>
        <dbReference type="ARBA" id="ARBA00023002"/>
    </source>
</evidence>
<proteinExistence type="inferred from homology"/>
<keyword evidence="5" id="KW-1185">Reference proteome</keyword>
<feature type="non-terminal residue" evidence="4">
    <location>
        <position position="120"/>
    </location>
</feature>
<name>A0A5J9TUW4_9POAL</name>
<organism evidence="4 5">
    <name type="scientific">Eragrostis curvula</name>
    <name type="common">weeping love grass</name>
    <dbReference type="NCBI Taxonomy" id="38414"/>
    <lineage>
        <taxon>Eukaryota</taxon>
        <taxon>Viridiplantae</taxon>
        <taxon>Streptophyta</taxon>
        <taxon>Embryophyta</taxon>
        <taxon>Tracheophyta</taxon>
        <taxon>Spermatophyta</taxon>
        <taxon>Magnoliopsida</taxon>
        <taxon>Liliopsida</taxon>
        <taxon>Poales</taxon>
        <taxon>Poaceae</taxon>
        <taxon>PACMAD clade</taxon>
        <taxon>Chloridoideae</taxon>
        <taxon>Eragrostideae</taxon>
        <taxon>Eragrostidinae</taxon>
        <taxon>Eragrostis</taxon>
    </lineage>
</organism>
<dbReference type="AlphaFoldDB" id="A0A5J9TUW4"/>
<sequence length="120" mass="13322">GRIVYLSSDFGLLRLFKNEEVKQELNDIENLTEERLDELLGAFLKDFEAGAVEERGWPMELSSYKVAKAAMNSYSRTDLNYNSGIVTPEEAGRKVVAVALLPEGGVTGKFIENGKETSFV</sequence>
<gene>
    <name evidence="4" type="ORF">EJB05_38587</name>
</gene>
<dbReference type="PANTHER" id="PTHR43490">
    <property type="entry name" value="(+)-NEOMENTHOL DEHYDROGENASE"/>
    <property type="match status" value="1"/>
</dbReference>
<dbReference type="Gramene" id="TVU15085">
    <property type="protein sequence ID" value="TVU15085"/>
    <property type="gene ID" value="EJB05_38587"/>
</dbReference>
<dbReference type="EMBL" id="RWGY01000031">
    <property type="protein sequence ID" value="TVU15085.1"/>
    <property type="molecule type" value="Genomic_DNA"/>
</dbReference>
<feature type="non-terminal residue" evidence="4">
    <location>
        <position position="1"/>
    </location>
</feature>
<accession>A0A5J9TUW4</accession>
<keyword evidence="2" id="KW-0521">NADP</keyword>
<evidence type="ECO:0000256" key="1">
    <source>
        <dbReference type="ARBA" id="ARBA00006484"/>
    </source>
</evidence>
<dbReference type="GO" id="GO:0016020">
    <property type="term" value="C:membrane"/>
    <property type="evidence" value="ECO:0007669"/>
    <property type="project" value="TreeGrafter"/>
</dbReference>
<comment type="similarity">
    <text evidence="1">Belongs to the short-chain dehydrogenases/reductases (SDR) family.</text>
</comment>
<dbReference type="Gene3D" id="3.40.50.720">
    <property type="entry name" value="NAD(P)-binding Rossmann-like Domain"/>
    <property type="match status" value="1"/>
</dbReference>
<dbReference type="Proteomes" id="UP000324897">
    <property type="component" value="Unassembled WGS sequence"/>
</dbReference>
<keyword evidence="3" id="KW-0560">Oxidoreductase</keyword>
<protein>
    <submittedName>
        <fullName evidence="4">Uncharacterized protein</fullName>
    </submittedName>
</protein>
<dbReference type="PANTHER" id="PTHR43490:SF78">
    <property type="entry name" value="OS04G0532100 PROTEIN"/>
    <property type="match status" value="1"/>
</dbReference>
<evidence type="ECO:0000313" key="5">
    <source>
        <dbReference type="Proteomes" id="UP000324897"/>
    </source>
</evidence>